<name>Q5JMU0_ORYSJ</name>
<reference evidence="1" key="1">
    <citation type="journal article" date="2002" name="Nature">
        <title>The genome sequence and structure of rice chromosome 1.</title>
        <authorList>
            <person name="Sasaki T."/>
            <person name="Matsumoto T."/>
            <person name="Yamamoto K."/>
            <person name="Sakata K."/>
            <person name="Baba T."/>
            <person name="Katayose Y."/>
            <person name="Wu J."/>
            <person name="Niimura Y."/>
            <person name="Cheng Z."/>
            <person name="Nagamura Y."/>
            <person name="Antonio B.A."/>
            <person name="Kanamori H."/>
            <person name="Hosokawa S."/>
            <person name="Masukawa M."/>
            <person name="Arikawa K."/>
            <person name="Chiden Y."/>
            <person name="Hayashi M."/>
            <person name="Okamoto M."/>
            <person name="Ando T."/>
            <person name="Aoki H."/>
            <person name="Arita K."/>
            <person name="Hamada M."/>
            <person name="Harada C."/>
            <person name="Hijishita S."/>
            <person name="Honda M."/>
            <person name="Ichikawa Y."/>
            <person name="Idonuma A."/>
            <person name="Iijima M."/>
            <person name="Ikeda M."/>
            <person name="Ikeno M."/>
            <person name="Itoh S."/>
            <person name="Itoh T."/>
            <person name="Itoh Y."/>
            <person name="Itoh Y."/>
            <person name="Iwabuchi A."/>
            <person name="Kamiya K."/>
            <person name="Karasawa W."/>
            <person name="Katagiri S."/>
            <person name="Kikuta A."/>
            <person name="Kobayashi N."/>
            <person name="Kono I."/>
            <person name="Machita K."/>
            <person name="Maehara T."/>
            <person name="Mizuno H."/>
            <person name="Mizubayashi T."/>
            <person name="Mukai Y."/>
            <person name="Nagasaki H."/>
            <person name="Nakashima M."/>
            <person name="Nakama Y."/>
            <person name="Nakamichi Y."/>
            <person name="Nakamura M."/>
            <person name="Namiki N."/>
            <person name="Negishi M."/>
            <person name="Ohta I."/>
            <person name="Ono N."/>
            <person name="Saji S."/>
            <person name="Sakai K."/>
            <person name="Shibata M."/>
            <person name="Shimokawa T."/>
            <person name="Shomura A."/>
            <person name="Song J."/>
            <person name="Takazaki Y."/>
            <person name="Terasawa K."/>
            <person name="Tsuji K."/>
            <person name="Waki K."/>
            <person name="Yamagata H."/>
            <person name="Yamane H."/>
            <person name="Yoshiki S."/>
            <person name="Yoshihara R."/>
            <person name="Yukawa K."/>
            <person name="Zhong H."/>
            <person name="Iwama H."/>
            <person name="Endo T."/>
            <person name="Ito H."/>
            <person name="Hahn J.H."/>
            <person name="Kim H.I."/>
            <person name="Eun M.Y."/>
            <person name="Yano M."/>
            <person name="Jiang J."/>
            <person name="Gojobori T."/>
        </authorList>
    </citation>
    <scope>NUCLEOTIDE SEQUENCE</scope>
</reference>
<proteinExistence type="predicted"/>
<protein>
    <submittedName>
        <fullName evidence="1">Uncharacterized protein</fullName>
    </submittedName>
</protein>
<dbReference type="EMBL" id="AP003238">
    <property type="protein sequence ID" value="BAD87128.1"/>
    <property type="molecule type" value="Genomic_DNA"/>
</dbReference>
<accession>Q5JMU0</accession>
<sequence length="67" mass="7441">MSAHAPAIDEGLLHRYSHECGDGGGGMDNTVRGVRDPADVVEWKAKYEKTYKDVGEEGCRYFFTFGI</sequence>
<dbReference type="AlphaFoldDB" id="Q5JMU0"/>
<gene>
    <name evidence="1" type="ORF">P0401G10.27</name>
</gene>
<evidence type="ECO:0000313" key="1">
    <source>
        <dbReference type="EMBL" id="BAD87128.1"/>
    </source>
</evidence>
<organism evidence="1">
    <name type="scientific">Oryza sativa subsp. japonica</name>
    <name type="common">Rice</name>
    <dbReference type="NCBI Taxonomy" id="39947"/>
    <lineage>
        <taxon>Eukaryota</taxon>
        <taxon>Viridiplantae</taxon>
        <taxon>Streptophyta</taxon>
        <taxon>Embryophyta</taxon>
        <taxon>Tracheophyta</taxon>
        <taxon>Spermatophyta</taxon>
        <taxon>Magnoliopsida</taxon>
        <taxon>Liliopsida</taxon>
        <taxon>Poales</taxon>
        <taxon>Poaceae</taxon>
        <taxon>BOP clade</taxon>
        <taxon>Oryzoideae</taxon>
        <taxon>Oryzeae</taxon>
        <taxon>Oryzinae</taxon>
        <taxon>Oryza</taxon>
        <taxon>Oryza sativa</taxon>
    </lineage>
</organism>
<dbReference type="Proteomes" id="UP000817658">
    <property type="component" value="Chromosome 1"/>
</dbReference>